<organism evidence="5 6">
    <name type="scientific">Fusarium oxysporum</name>
    <name type="common">Fusarium vascular wilt</name>
    <dbReference type="NCBI Taxonomy" id="5507"/>
    <lineage>
        <taxon>Eukaryota</taxon>
        <taxon>Fungi</taxon>
        <taxon>Dikarya</taxon>
        <taxon>Ascomycota</taxon>
        <taxon>Pezizomycotina</taxon>
        <taxon>Sordariomycetes</taxon>
        <taxon>Hypocreomycetidae</taxon>
        <taxon>Hypocreales</taxon>
        <taxon>Nectriaceae</taxon>
        <taxon>Fusarium</taxon>
        <taxon>Fusarium oxysporum species complex</taxon>
    </lineage>
</organism>
<evidence type="ECO:0000313" key="6">
    <source>
        <dbReference type="Proteomes" id="UP000285860"/>
    </source>
</evidence>
<dbReference type="Gene3D" id="1.10.630.10">
    <property type="entry name" value="Cytochrome P450"/>
    <property type="match status" value="1"/>
</dbReference>
<dbReference type="GO" id="GO:0020037">
    <property type="term" value="F:heme binding"/>
    <property type="evidence" value="ECO:0007669"/>
    <property type="project" value="InterPro"/>
</dbReference>
<dbReference type="GO" id="GO:0005506">
    <property type="term" value="F:iron ion binding"/>
    <property type="evidence" value="ECO:0007669"/>
    <property type="project" value="InterPro"/>
</dbReference>
<dbReference type="PANTHER" id="PTHR24304:SF2">
    <property type="entry name" value="24-HYDROXYCHOLESTEROL 7-ALPHA-HYDROXYLASE"/>
    <property type="match status" value="1"/>
</dbReference>
<name>A0A420MPZ2_FUSOX</name>
<dbReference type="InterPro" id="IPR002475">
    <property type="entry name" value="Bcl2-like"/>
</dbReference>
<gene>
    <name evidence="5" type="ORF">BFJ68_g18411</name>
</gene>
<sequence>MPGKQIEGLFRRSSSLVPTPSLFDALTIFFGLSGRDIHIFNHDRISAYEASVGFYTDHPDVSRRIMEHQRQDFAHYLQGRNLVFVMERFKKNLASELSAASEVGHDWGRIPDLFSFLSNLILRANVEALYGEHLLRICPTFCQDFWNFYKAFPNISKGLPRWLVPSSYQARDEMHKNFDRWRTWCSENYNWDNDGLRDIEYEPIWGTQYVRKMIQRHEALGLSNNGVAVVMLGYFFVYVHVHSLSRSTFALLFRHEGCRSEKRPRDRCLPNTVLWQTPFPQLCG</sequence>
<evidence type="ECO:0000256" key="1">
    <source>
        <dbReference type="ARBA" id="ARBA00010617"/>
    </source>
</evidence>
<protein>
    <submittedName>
        <fullName evidence="5">Uncharacterized protein</fullName>
    </submittedName>
</protein>
<dbReference type="InterPro" id="IPR050529">
    <property type="entry name" value="CYP450_sterol_14alpha_dmase"/>
</dbReference>
<dbReference type="VEuPathDB" id="FungiDB:HZS61_011204"/>
<proteinExistence type="inferred from homology"/>
<dbReference type="VEuPathDB" id="FungiDB:FOMG_19607"/>
<comment type="similarity">
    <text evidence="1">Belongs to the cytochrome P450 family.</text>
</comment>
<dbReference type="VEuPathDB" id="FungiDB:FOZG_17296"/>
<dbReference type="PANTHER" id="PTHR24304">
    <property type="entry name" value="CYTOCHROME P450 FAMILY 7"/>
    <property type="match status" value="1"/>
</dbReference>
<keyword evidence="3" id="KW-0479">Metal-binding</keyword>
<dbReference type="GO" id="GO:0016705">
    <property type="term" value="F:oxidoreductase activity, acting on paired donors, with incorporation or reduction of molecular oxygen"/>
    <property type="evidence" value="ECO:0007669"/>
    <property type="project" value="InterPro"/>
</dbReference>
<evidence type="ECO:0000256" key="3">
    <source>
        <dbReference type="ARBA" id="ARBA00022723"/>
    </source>
</evidence>
<dbReference type="VEuPathDB" id="FungiDB:FOMG_19608"/>
<evidence type="ECO:0000313" key="5">
    <source>
        <dbReference type="EMBL" id="RKK70084.1"/>
    </source>
</evidence>
<dbReference type="GO" id="GO:0008395">
    <property type="term" value="F:steroid hydroxylase activity"/>
    <property type="evidence" value="ECO:0007669"/>
    <property type="project" value="TreeGrafter"/>
</dbReference>
<dbReference type="PROSITE" id="PS50062">
    <property type="entry name" value="BCL2_FAMILY"/>
    <property type="match status" value="1"/>
</dbReference>
<dbReference type="VEuPathDB" id="FungiDB:FOXG_14825"/>
<evidence type="ECO:0000256" key="4">
    <source>
        <dbReference type="ARBA" id="ARBA00023004"/>
    </source>
</evidence>
<comment type="caution">
    <text evidence="5">The sequence shown here is derived from an EMBL/GenBank/DDBJ whole genome shotgun (WGS) entry which is preliminary data.</text>
</comment>
<dbReference type="EMBL" id="MRCY01001535">
    <property type="protein sequence ID" value="RKK70084.1"/>
    <property type="molecule type" value="Genomic_DNA"/>
</dbReference>
<keyword evidence="4" id="KW-0408">Iron</keyword>
<dbReference type="AlphaFoldDB" id="A0A420MPZ2"/>
<reference evidence="5 6" key="1">
    <citation type="journal article" date="2018" name="Sci. Rep.">
        <title>Characterisation of pathogen-specific regions and novel effector candidates in Fusarium oxysporum f. sp. cepae.</title>
        <authorList>
            <person name="Armitage A.D."/>
            <person name="Taylor A."/>
            <person name="Sobczyk M.K."/>
            <person name="Baxter L."/>
            <person name="Greenfield B.P."/>
            <person name="Bates H.J."/>
            <person name="Wilson F."/>
            <person name="Jackson A.C."/>
            <person name="Ott S."/>
            <person name="Harrison R.J."/>
            <person name="Clarkson J.P."/>
        </authorList>
    </citation>
    <scope>NUCLEOTIDE SEQUENCE [LARGE SCALE GENOMIC DNA]</scope>
    <source>
        <strain evidence="5 6">Fo_A28</strain>
    </source>
</reference>
<accession>A0A420MPZ2</accession>
<dbReference type="InterPro" id="IPR036396">
    <property type="entry name" value="Cyt_P450_sf"/>
</dbReference>
<evidence type="ECO:0000256" key="2">
    <source>
        <dbReference type="ARBA" id="ARBA00022617"/>
    </source>
</evidence>
<keyword evidence="2" id="KW-0349">Heme</keyword>
<dbReference type="Proteomes" id="UP000285860">
    <property type="component" value="Unassembled WGS sequence"/>
</dbReference>